<dbReference type="GO" id="GO:0003677">
    <property type="term" value="F:DNA binding"/>
    <property type="evidence" value="ECO:0007669"/>
    <property type="project" value="UniProtKB-KW"/>
</dbReference>
<dbReference type="InterPro" id="IPR036693">
    <property type="entry name" value="TF_LuxR_autoind-bd_dom_sf"/>
</dbReference>
<dbReference type="Gene3D" id="1.10.10.10">
    <property type="entry name" value="Winged helix-like DNA-binding domain superfamily/Winged helix DNA-binding domain"/>
    <property type="match status" value="1"/>
</dbReference>
<keyword evidence="3" id="KW-0804">Transcription</keyword>
<dbReference type="EMBL" id="SOBT01000008">
    <property type="protein sequence ID" value="TDU30692.1"/>
    <property type="molecule type" value="Genomic_DNA"/>
</dbReference>
<protein>
    <submittedName>
        <fullName evidence="5">Regulatory LuxR family protein</fullName>
    </submittedName>
</protein>
<dbReference type="InterPro" id="IPR016032">
    <property type="entry name" value="Sig_transdc_resp-reg_C-effctor"/>
</dbReference>
<dbReference type="SMART" id="SM00421">
    <property type="entry name" value="HTH_LUXR"/>
    <property type="match status" value="1"/>
</dbReference>
<keyword evidence="2" id="KW-0238">DNA-binding</keyword>
<keyword evidence="1" id="KW-0805">Transcription regulation</keyword>
<organism evidence="5 6">
    <name type="scientific">Panacagrimonas perspica</name>
    <dbReference type="NCBI Taxonomy" id="381431"/>
    <lineage>
        <taxon>Bacteria</taxon>
        <taxon>Pseudomonadati</taxon>
        <taxon>Pseudomonadota</taxon>
        <taxon>Gammaproteobacteria</taxon>
        <taxon>Nevskiales</taxon>
        <taxon>Nevskiaceae</taxon>
        <taxon>Panacagrimonas</taxon>
    </lineage>
</organism>
<dbReference type="InterPro" id="IPR000792">
    <property type="entry name" value="Tscrpt_reg_LuxR_C"/>
</dbReference>
<evidence type="ECO:0000313" key="5">
    <source>
        <dbReference type="EMBL" id="TDU30692.1"/>
    </source>
</evidence>
<dbReference type="SUPFAM" id="SSF75516">
    <property type="entry name" value="Pheromone-binding domain of LuxR-like quorum-sensing transcription factors"/>
    <property type="match status" value="1"/>
</dbReference>
<proteinExistence type="predicted"/>
<reference evidence="5 6" key="1">
    <citation type="submission" date="2019-03" db="EMBL/GenBank/DDBJ databases">
        <title>Genomic Encyclopedia of Type Strains, Phase IV (KMG-IV): sequencing the most valuable type-strain genomes for metagenomic binning, comparative biology and taxonomic classification.</title>
        <authorList>
            <person name="Goeker M."/>
        </authorList>
    </citation>
    <scope>NUCLEOTIDE SEQUENCE [LARGE SCALE GENOMIC DNA]</scope>
    <source>
        <strain evidence="5 6">DSM 26377</strain>
    </source>
</reference>
<dbReference type="SUPFAM" id="SSF46894">
    <property type="entry name" value="C-terminal effector domain of the bipartite response regulators"/>
    <property type="match status" value="1"/>
</dbReference>
<dbReference type="InterPro" id="IPR005143">
    <property type="entry name" value="TF_LuxR_autoind-bd_dom"/>
</dbReference>
<dbReference type="PANTHER" id="PTHR44688:SF16">
    <property type="entry name" value="DNA-BINDING TRANSCRIPTIONAL ACTIVATOR DEVR_DOSR"/>
    <property type="match status" value="1"/>
</dbReference>
<evidence type="ECO:0000256" key="1">
    <source>
        <dbReference type="ARBA" id="ARBA00023015"/>
    </source>
</evidence>
<dbReference type="PROSITE" id="PS00622">
    <property type="entry name" value="HTH_LUXR_1"/>
    <property type="match status" value="1"/>
</dbReference>
<evidence type="ECO:0000256" key="3">
    <source>
        <dbReference type="ARBA" id="ARBA00023163"/>
    </source>
</evidence>
<evidence type="ECO:0000259" key="4">
    <source>
        <dbReference type="PROSITE" id="PS50043"/>
    </source>
</evidence>
<dbReference type="Proteomes" id="UP000295341">
    <property type="component" value="Unassembled WGS sequence"/>
</dbReference>
<comment type="caution">
    <text evidence="5">The sequence shown here is derived from an EMBL/GenBank/DDBJ whole genome shotgun (WGS) entry which is preliminary data.</text>
</comment>
<dbReference type="PROSITE" id="PS50043">
    <property type="entry name" value="HTH_LUXR_2"/>
    <property type="match status" value="1"/>
</dbReference>
<dbReference type="Gene3D" id="3.30.450.80">
    <property type="entry name" value="Transcription factor LuxR-like, autoinducer-binding domain"/>
    <property type="match status" value="1"/>
</dbReference>
<dbReference type="InterPro" id="IPR036388">
    <property type="entry name" value="WH-like_DNA-bd_sf"/>
</dbReference>
<sequence>MESAQRQLQTFSESFGLSYFRLCIQARRPSNDYVRVEFSNLSRMWVDRYRRCNYAKIDPVLALLDDANEPFAWDAIDRQNIEVRRYLEDAAFHGLVDGFTVPLHCSNGESAHLTLAGAALTTDIEERWAMYAATYRFQWTAFSSLRPLLLRLPGPPSTTLTDKQRQILVLLMQGMGVKSIARTLGLHARTVDDGLRRACLRLGVTSREQAIVRALATRQIDPAELVPPPPPPIEFHLNATRR</sequence>
<dbReference type="CDD" id="cd06170">
    <property type="entry name" value="LuxR_C_like"/>
    <property type="match status" value="1"/>
</dbReference>
<evidence type="ECO:0000256" key="2">
    <source>
        <dbReference type="ARBA" id="ARBA00023125"/>
    </source>
</evidence>
<accession>A0A4R7PAN5</accession>
<dbReference type="Pfam" id="PF00196">
    <property type="entry name" value="GerE"/>
    <property type="match status" value="1"/>
</dbReference>
<keyword evidence="6" id="KW-1185">Reference proteome</keyword>
<feature type="domain" description="HTH luxR-type" evidence="4">
    <location>
        <begin position="153"/>
        <end position="218"/>
    </location>
</feature>
<name>A0A4R7PAN5_9GAMM</name>
<evidence type="ECO:0000313" key="6">
    <source>
        <dbReference type="Proteomes" id="UP000295341"/>
    </source>
</evidence>
<dbReference type="AlphaFoldDB" id="A0A4R7PAN5"/>
<dbReference type="Pfam" id="PF03472">
    <property type="entry name" value="Autoind_bind"/>
    <property type="match status" value="1"/>
</dbReference>
<dbReference type="PANTHER" id="PTHR44688">
    <property type="entry name" value="DNA-BINDING TRANSCRIPTIONAL ACTIVATOR DEVR_DOSR"/>
    <property type="match status" value="1"/>
</dbReference>
<gene>
    <name evidence="5" type="ORF">DFR24_0041</name>
</gene>
<dbReference type="GO" id="GO:0006355">
    <property type="term" value="P:regulation of DNA-templated transcription"/>
    <property type="evidence" value="ECO:0007669"/>
    <property type="project" value="InterPro"/>
</dbReference>